<evidence type="ECO:0000313" key="2">
    <source>
        <dbReference type="EMBL" id="NML13378.1"/>
    </source>
</evidence>
<accession>A0A848F2X3</accession>
<comment type="caution">
    <text evidence="2">The sequence shown here is derived from an EMBL/GenBank/DDBJ whole genome shotgun (WGS) entry which is preliminary data.</text>
</comment>
<dbReference type="EMBL" id="JABBFW010000001">
    <property type="protein sequence ID" value="NML13378.1"/>
    <property type="molecule type" value="Genomic_DNA"/>
</dbReference>
<name>A0A848F2X3_9BURK</name>
<dbReference type="Proteomes" id="UP000574067">
    <property type="component" value="Unassembled WGS sequence"/>
</dbReference>
<feature type="region of interest" description="Disordered" evidence="1">
    <location>
        <begin position="147"/>
        <end position="171"/>
    </location>
</feature>
<organism evidence="2 3">
    <name type="scientific">Azohydromonas caseinilytica</name>
    <dbReference type="NCBI Taxonomy" id="2728836"/>
    <lineage>
        <taxon>Bacteria</taxon>
        <taxon>Pseudomonadati</taxon>
        <taxon>Pseudomonadota</taxon>
        <taxon>Betaproteobacteria</taxon>
        <taxon>Burkholderiales</taxon>
        <taxon>Sphaerotilaceae</taxon>
        <taxon>Azohydromonas</taxon>
    </lineage>
</organism>
<gene>
    <name evidence="2" type="ORF">HHL10_00090</name>
</gene>
<dbReference type="InterPro" id="IPR019291">
    <property type="entry name" value="Host_attachment_protein"/>
</dbReference>
<reference evidence="2 3" key="1">
    <citation type="submission" date="2020-04" db="EMBL/GenBank/DDBJ databases">
        <title>Azohydromonas sp. isolated from soil.</title>
        <authorList>
            <person name="Dahal R.H."/>
        </authorList>
    </citation>
    <scope>NUCLEOTIDE SEQUENCE [LARGE SCALE GENOMIC DNA]</scope>
    <source>
        <strain evidence="2 3">G-1-1-14</strain>
    </source>
</reference>
<proteinExistence type="predicted"/>
<dbReference type="Pfam" id="PF10116">
    <property type="entry name" value="Host_attach"/>
    <property type="match status" value="1"/>
</dbReference>
<keyword evidence="3" id="KW-1185">Reference proteome</keyword>
<evidence type="ECO:0000313" key="3">
    <source>
        <dbReference type="Proteomes" id="UP000574067"/>
    </source>
</evidence>
<protein>
    <submittedName>
        <fullName evidence="2">Host attachment protein</fullName>
    </submittedName>
</protein>
<dbReference type="RefSeq" id="WP_169158318.1">
    <property type="nucleotide sequence ID" value="NZ_JABBFW010000001.1"/>
</dbReference>
<dbReference type="AlphaFoldDB" id="A0A848F2X3"/>
<sequence length="171" mass="18531">MKPTWIVLADEGRARILAQERRGADLQDVEELTDAAAHADEADLQRDAHGRRAHGGTGQVSSITTSAGADKLEQEADLFARRVAEYLAQALQKEHYGALHIAAAPRFLGRLRQHLSPQVQQTVAQEINKDLLQFKGRDLAQRIFGEEPAHDSSGGRNSGHPGTDATRGVGA</sequence>
<feature type="region of interest" description="Disordered" evidence="1">
    <location>
        <begin position="43"/>
        <end position="67"/>
    </location>
</feature>
<evidence type="ECO:0000256" key="1">
    <source>
        <dbReference type="SAM" id="MobiDB-lite"/>
    </source>
</evidence>